<feature type="region of interest" description="Disordered" evidence="1">
    <location>
        <begin position="1"/>
        <end position="327"/>
    </location>
</feature>
<proteinExistence type="predicted"/>
<feature type="compositionally biased region" description="Low complexity" evidence="1">
    <location>
        <begin position="273"/>
        <end position="288"/>
    </location>
</feature>
<evidence type="ECO:0000256" key="1">
    <source>
        <dbReference type="SAM" id="MobiDB-lite"/>
    </source>
</evidence>
<protein>
    <submittedName>
        <fullName evidence="3">Uncharacterized protein</fullName>
    </submittedName>
</protein>
<keyword evidence="2" id="KW-0472">Membrane</keyword>
<feature type="compositionally biased region" description="Pro residues" evidence="1">
    <location>
        <begin position="308"/>
        <end position="320"/>
    </location>
</feature>
<keyword evidence="2" id="KW-0812">Transmembrane</keyword>
<organism evidence="3 4">
    <name type="scientific">Trichoglossum hirsutum</name>
    <dbReference type="NCBI Taxonomy" id="265104"/>
    <lineage>
        <taxon>Eukaryota</taxon>
        <taxon>Fungi</taxon>
        <taxon>Dikarya</taxon>
        <taxon>Ascomycota</taxon>
        <taxon>Pezizomycotina</taxon>
        <taxon>Geoglossomycetes</taxon>
        <taxon>Geoglossales</taxon>
        <taxon>Geoglossaceae</taxon>
        <taxon>Trichoglossum</taxon>
    </lineage>
</organism>
<feature type="compositionally biased region" description="Basic and acidic residues" evidence="1">
    <location>
        <begin position="211"/>
        <end position="222"/>
    </location>
</feature>
<keyword evidence="4" id="KW-1185">Reference proteome</keyword>
<feature type="compositionally biased region" description="Polar residues" evidence="1">
    <location>
        <begin position="75"/>
        <end position="99"/>
    </location>
</feature>
<reference evidence="3" key="1">
    <citation type="submission" date="2021-03" db="EMBL/GenBank/DDBJ databases">
        <title>Comparative genomics and phylogenomic investigation of the class Geoglossomycetes provide insights into ecological specialization and systematics.</title>
        <authorList>
            <person name="Melie T."/>
            <person name="Pirro S."/>
            <person name="Miller A.N."/>
            <person name="Quandt A."/>
        </authorList>
    </citation>
    <scope>NUCLEOTIDE SEQUENCE</scope>
    <source>
        <strain evidence="3">CAQ_001_2017</strain>
    </source>
</reference>
<feature type="transmembrane region" description="Helical" evidence="2">
    <location>
        <begin position="353"/>
        <end position="372"/>
    </location>
</feature>
<evidence type="ECO:0000313" key="4">
    <source>
        <dbReference type="Proteomes" id="UP000750711"/>
    </source>
</evidence>
<feature type="compositionally biased region" description="Polar residues" evidence="1">
    <location>
        <begin position="163"/>
        <end position="191"/>
    </location>
</feature>
<name>A0A9P8IIN2_9PEZI</name>
<feature type="compositionally biased region" description="Polar residues" evidence="1">
    <location>
        <begin position="129"/>
        <end position="141"/>
    </location>
</feature>
<gene>
    <name evidence="3" type="ORF">GP486_006428</name>
</gene>
<accession>A0A9P8IIN2</accession>
<feature type="compositionally biased region" description="Polar residues" evidence="1">
    <location>
        <begin position="223"/>
        <end position="250"/>
    </location>
</feature>
<dbReference type="AlphaFoldDB" id="A0A9P8IIN2"/>
<sequence length="377" mass="39721">MTPPGSPVRPSSAADSSFPRPLNPDLQHVGRPSSAVSSRMTDIASEDGDEYGSDGPGHQTIGSPDARVFVGDPAVNSTRPSTAATGMSSQRGTWSQLSPSRHGHLSTGTSVAGGGSAVSSGAWSVRPPTATSRTHVPSLTSHAFFRPMSSQRLQAQRGRPVTGQATVSEDGTSDGASNGNRQSLNSNNTIRHSLVIHQDVDLQPPQSRGTEITEREAPDRGTRNTSPTGNATVRSLSESVRPLQNSSAGQGLTLDLGKNYKSGAGGAGAPQKSPRSFRSSFLPSRRGSAVITDENKGREKLSSQPPSAKSPPPSITPPPTKKNLGRNHEYHKGNMVFCCGGRWQNAKDRPINVVTGLMVVVPGGLFFGYSYVHILRF</sequence>
<comment type="caution">
    <text evidence="3">The sequence shown here is derived from an EMBL/GenBank/DDBJ whole genome shotgun (WGS) entry which is preliminary data.</text>
</comment>
<evidence type="ECO:0000313" key="3">
    <source>
        <dbReference type="EMBL" id="KAH0555625.1"/>
    </source>
</evidence>
<keyword evidence="2" id="KW-1133">Transmembrane helix</keyword>
<evidence type="ECO:0000256" key="2">
    <source>
        <dbReference type="SAM" id="Phobius"/>
    </source>
</evidence>
<dbReference type="EMBL" id="JAGHQM010001444">
    <property type="protein sequence ID" value="KAH0555625.1"/>
    <property type="molecule type" value="Genomic_DNA"/>
</dbReference>
<dbReference type="Proteomes" id="UP000750711">
    <property type="component" value="Unassembled WGS sequence"/>
</dbReference>